<evidence type="ECO:0000256" key="10">
    <source>
        <dbReference type="ARBA" id="ARBA00022842"/>
    </source>
</evidence>
<evidence type="ECO:0000256" key="8">
    <source>
        <dbReference type="ARBA" id="ARBA00022741"/>
    </source>
</evidence>
<dbReference type="PANTHER" id="PTHR43520">
    <property type="entry name" value="ATP7, ISOFORM B"/>
    <property type="match status" value="1"/>
</dbReference>
<accession>G8R3J8</accession>
<feature type="transmembrane region" description="Helical" evidence="15">
    <location>
        <begin position="760"/>
        <end position="777"/>
    </location>
</feature>
<dbReference type="Proteomes" id="UP000005631">
    <property type="component" value="Chromosome"/>
</dbReference>
<feature type="transmembrane region" description="Helical" evidence="15">
    <location>
        <begin position="252"/>
        <end position="273"/>
    </location>
</feature>
<name>G8R3J8_OWEHD</name>
<dbReference type="GO" id="GO:0016887">
    <property type="term" value="F:ATP hydrolysis activity"/>
    <property type="evidence" value="ECO:0007669"/>
    <property type="project" value="InterPro"/>
</dbReference>
<keyword evidence="4 15" id="KW-1003">Cell membrane</keyword>
<keyword evidence="14 15" id="KW-0472">Membrane</keyword>
<evidence type="ECO:0000256" key="6">
    <source>
        <dbReference type="ARBA" id="ARBA00022692"/>
    </source>
</evidence>
<dbReference type="GO" id="GO:0043682">
    <property type="term" value="F:P-type divalent copper transporter activity"/>
    <property type="evidence" value="ECO:0007669"/>
    <property type="project" value="TreeGrafter"/>
</dbReference>
<dbReference type="Gene3D" id="2.70.150.10">
    <property type="entry name" value="Calcium-transporting ATPase, cytoplasmic transduction domain A"/>
    <property type="match status" value="1"/>
</dbReference>
<dbReference type="STRING" id="926562.Oweho_2079"/>
<dbReference type="EMBL" id="CP003156">
    <property type="protein sequence ID" value="AEV33054.1"/>
    <property type="molecule type" value="Genomic_DNA"/>
</dbReference>
<evidence type="ECO:0000256" key="7">
    <source>
        <dbReference type="ARBA" id="ARBA00022723"/>
    </source>
</evidence>
<keyword evidence="8 15" id="KW-0547">Nucleotide-binding</keyword>
<feature type="transmembrane region" description="Helical" evidence="15">
    <location>
        <begin position="197"/>
        <end position="214"/>
    </location>
</feature>
<dbReference type="eggNOG" id="COG2608">
    <property type="taxonomic scope" value="Bacteria"/>
</dbReference>
<organism evidence="17 18">
    <name type="scientific">Owenweeksia hongkongensis (strain DSM 17368 / CIP 108786 / JCM 12287 / NRRL B-23963 / UST20020801)</name>
    <dbReference type="NCBI Taxonomy" id="926562"/>
    <lineage>
        <taxon>Bacteria</taxon>
        <taxon>Pseudomonadati</taxon>
        <taxon>Bacteroidota</taxon>
        <taxon>Flavobacteriia</taxon>
        <taxon>Flavobacteriales</taxon>
        <taxon>Owenweeksiaceae</taxon>
        <taxon>Owenweeksia</taxon>
    </lineage>
</organism>
<dbReference type="SUPFAM" id="SSF81653">
    <property type="entry name" value="Calcium ATPase, transduction domain A"/>
    <property type="match status" value="1"/>
</dbReference>
<dbReference type="InterPro" id="IPR001757">
    <property type="entry name" value="P_typ_ATPase"/>
</dbReference>
<keyword evidence="7 15" id="KW-0479">Metal-binding</keyword>
<keyword evidence="6 15" id="KW-0812">Transmembrane</keyword>
<dbReference type="SUPFAM" id="SSF55008">
    <property type="entry name" value="HMA, heavy metal-associated domain"/>
    <property type="match status" value="1"/>
</dbReference>
<dbReference type="HOGENOM" id="CLU_001771_0_3_10"/>
<proteinExistence type="inferred from homology"/>
<evidence type="ECO:0000313" key="17">
    <source>
        <dbReference type="EMBL" id="AEV33054.1"/>
    </source>
</evidence>
<feature type="transmembrane region" description="Helical" evidence="15">
    <location>
        <begin position="734"/>
        <end position="754"/>
    </location>
</feature>
<keyword evidence="12 15" id="KW-1133">Transmembrane helix</keyword>
<dbReference type="PRINTS" id="PR00943">
    <property type="entry name" value="CUATPASE"/>
</dbReference>
<dbReference type="SUPFAM" id="SSF56784">
    <property type="entry name" value="HAD-like"/>
    <property type="match status" value="1"/>
</dbReference>
<feature type="transmembrane region" description="Helical" evidence="15">
    <location>
        <begin position="414"/>
        <end position="433"/>
    </location>
</feature>
<evidence type="ECO:0000313" key="18">
    <source>
        <dbReference type="Proteomes" id="UP000005631"/>
    </source>
</evidence>
<dbReference type="InterPro" id="IPR018303">
    <property type="entry name" value="ATPase_P-typ_P_site"/>
</dbReference>
<evidence type="ECO:0000256" key="15">
    <source>
        <dbReference type="RuleBase" id="RU362081"/>
    </source>
</evidence>
<comment type="subcellular location">
    <subcellularLocation>
        <location evidence="1">Cell membrane</location>
        <topology evidence="1">Multi-pass membrane protein</topology>
    </subcellularLocation>
</comment>
<gene>
    <name evidence="17" type="ordered locus">Oweho_2079</name>
</gene>
<reference evidence="17 18" key="1">
    <citation type="journal article" date="2012" name="Stand. Genomic Sci.">
        <title>Genome sequence of the orange-pigmented seawater bacterium Owenweeksia hongkongensis type strain (UST20020801(T)).</title>
        <authorList>
            <person name="Riedel T."/>
            <person name="Held B."/>
            <person name="Nolan M."/>
            <person name="Lucas S."/>
            <person name="Lapidus A."/>
            <person name="Tice H."/>
            <person name="Del Rio T.G."/>
            <person name="Cheng J.F."/>
            <person name="Han C."/>
            <person name="Tapia R."/>
            <person name="Goodwin L.A."/>
            <person name="Pitluck S."/>
            <person name="Liolios K."/>
            <person name="Mavromatis K."/>
            <person name="Pagani I."/>
            <person name="Ivanova N."/>
            <person name="Mikhailova N."/>
            <person name="Pati A."/>
            <person name="Chen A."/>
            <person name="Palaniappan K."/>
            <person name="Rohde M."/>
            <person name="Tindall B.J."/>
            <person name="Detter J.C."/>
            <person name="Goker M."/>
            <person name="Woyke T."/>
            <person name="Bristow J."/>
            <person name="Eisen J.A."/>
            <person name="Markowitz V."/>
            <person name="Hugenholtz P."/>
            <person name="Klenk H.P."/>
            <person name="Kyrpides N.C."/>
        </authorList>
    </citation>
    <scope>NUCLEOTIDE SEQUENCE</scope>
    <source>
        <strain evidence="18">DSM 17368 / JCM 12287 / NRRL B-23963</strain>
    </source>
</reference>
<dbReference type="PANTHER" id="PTHR43520:SF5">
    <property type="entry name" value="CATION-TRANSPORTING P-TYPE ATPASE-RELATED"/>
    <property type="match status" value="1"/>
</dbReference>
<dbReference type="InterPro" id="IPR008250">
    <property type="entry name" value="ATPase_P-typ_transduc_dom_A_sf"/>
</dbReference>
<dbReference type="InterPro" id="IPR027256">
    <property type="entry name" value="P-typ_ATPase_IB"/>
</dbReference>
<evidence type="ECO:0000256" key="9">
    <source>
        <dbReference type="ARBA" id="ARBA00022840"/>
    </source>
</evidence>
<dbReference type="eggNOG" id="COG2217">
    <property type="taxonomic scope" value="Bacteria"/>
</dbReference>
<keyword evidence="13" id="KW-0406">Ion transport</keyword>
<evidence type="ECO:0000256" key="2">
    <source>
        <dbReference type="ARBA" id="ARBA00006024"/>
    </source>
</evidence>
<dbReference type="AlphaFoldDB" id="G8R3J8"/>
<dbReference type="OrthoDB" id="1521937at2"/>
<dbReference type="NCBIfam" id="TIGR01494">
    <property type="entry name" value="ATPase_P-type"/>
    <property type="match status" value="1"/>
</dbReference>
<feature type="domain" description="P-type ATPase A" evidence="16">
    <location>
        <begin position="301"/>
        <end position="391"/>
    </location>
</feature>
<keyword evidence="9 15" id="KW-0067">ATP-binding</keyword>
<dbReference type="Pfam" id="PF00122">
    <property type="entry name" value="E1-E2_ATPase"/>
    <property type="match status" value="1"/>
</dbReference>
<keyword evidence="5" id="KW-0597">Phosphoprotein</keyword>
<evidence type="ECO:0000256" key="12">
    <source>
        <dbReference type="ARBA" id="ARBA00022989"/>
    </source>
</evidence>
<evidence type="ECO:0000256" key="5">
    <source>
        <dbReference type="ARBA" id="ARBA00022553"/>
    </source>
</evidence>
<keyword evidence="11" id="KW-1278">Translocase</keyword>
<evidence type="ECO:0000256" key="4">
    <source>
        <dbReference type="ARBA" id="ARBA00022475"/>
    </source>
</evidence>
<dbReference type="Gene3D" id="3.40.50.1000">
    <property type="entry name" value="HAD superfamily/HAD-like"/>
    <property type="match status" value="1"/>
</dbReference>
<dbReference type="GO" id="GO:0005886">
    <property type="term" value="C:plasma membrane"/>
    <property type="evidence" value="ECO:0007669"/>
    <property type="project" value="UniProtKB-SubCell"/>
</dbReference>
<dbReference type="PROSITE" id="PS00154">
    <property type="entry name" value="ATPASE_E1_E2"/>
    <property type="match status" value="1"/>
</dbReference>
<feature type="transmembrane region" description="Helical" evidence="15">
    <location>
        <begin position="162"/>
        <end position="185"/>
    </location>
</feature>
<sequence length="787" mass="86649">MKSKAVSTLECTHCHQPVVDQISSDDGQKTYCCYGCKVVDELLTEKKSILAPEGLNHQKYGYLDEPKIKASLLDFDEGKFVHINMHLPSIHCSSCIYLLESLPDVEESIMEVNVHFAKKQASITFKSDQIALSQLAALLDYIGYTPDFQTKLGGAKKKQNRLLIQLGVAGFFFGNTMLLAFPEYFGNSLSADKSLQVFFRYLMMGFSLPVILFSGRDYFINAIKSLRAGVLSIDLPIALGVSVLFLRSAYEVISHTGAGYFDSLTGLIFFLLIGKWYQQKTYENFTFDRDLKSFLPLAANLVLKDGTEKPISIDDLSEGDVVLVRQGEVLPADGVLLQQDAQVDYSYITGESIPVQKQAGETVFAGARISGGAAQFKISTSVNHSYLSSLWSRDSFKDDAHKNSRGLTDKISQYFTPAIILIAIGSAVAWSFVDASKAITVFTAVLIVACPCALALAEPFASGSMMRAFGKHGFFLKNSDVINRLQKITHIVFDKTGTLTHQDQIQVNWHGDELSFDEKLAIASIAKNAQHPLAKPLLTFLNITKASATHATQFTEATGEGVSAIIQNDNYRLGKASFLKLEERAETTSVYVEKNNKALGYFSFFQKAREEAGELAATLKEEYNISLLSGDNEAEKKRFEKIFGSNAELHFNQSPHQKLEHLQQLQKQNAKVLMIGDGLNDAGALQQSDVGISLCEKNVNFFPASDALLMADSFAHLDKFLALSQQNKKVTYQAFILSLSYNVIGLSFAIAGLLSPLVCAILMPVSSVTIVVFTTVANQMKVRKTLG</sequence>
<evidence type="ECO:0000256" key="13">
    <source>
        <dbReference type="ARBA" id="ARBA00023065"/>
    </source>
</evidence>
<keyword evidence="18" id="KW-1185">Reference proteome</keyword>
<dbReference type="InterPro" id="IPR023214">
    <property type="entry name" value="HAD_sf"/>
</dbReference>
<dbReference type="InterPro" id="IPR059000">
    <property type="entry name" value="ATPase_P-type_domA"/>
</dbReference>
<dbReference type="Gene3D" id="3.40.1110.10">
    <property type="entry name" value="Calcium-transporting ATPase, cytoplasmic domain N"/>
    <property type="match status" value="1"/>
</dbReference>
<dbReference type="GO" id="GO:0005507">
    <property type="term" value="F:copper ion binding"/>
    <property type="evidence" value="ECO:0007669"/>
    <property type="project" value="TreeGrafter"/>
</dbReference>
<dbReference type="InterPro" id="IPR023299">
    <property type="entry name" value="ATPase_P-typ_cyto_dom_N"/>
</dbReference>
<evidence type="ECO:0000256" key="3">
    <source>
        <dbReference type="ARBA" id="ARBA00022448"/>
    </source>
</evidence>
<dbReference type="RefSeq" id="WP_014202403.1">
    <property type="nucleotide sequence ID" value="NC_016599.1"/>
</dbReference>
<dbReference type="GO" id="GO:0055070">
    <property type="term" value="P:copper ion homeostasis"/>
    <property type="evidence" value="ECO:0007669"/>
    <property type="project" value="TreeGrafter"/>
</dbReference>
<evidence type="ECO:0000256" key="1">
    <source>
        <dbReference type="ARBA" id="ARBA00004651"/>
    </source>
</evidence>
<evidence type="ECO:0000256" key="11">
    <source>
        <dbReference type="ARBA" id="ARBA00022967"/>
    </source>
</evidence>
<dbReference type="GO" id="GO:0005524">
    <property type="term" value="F:ATP binding"/>
    <property type="evidence" value="ECO:0007669"/>
    <property type="project" value="UniProtKB-UniRule"/>
</dbReference>
<feature type="transmembrane region" description="Helical" evidence="15">
    <location>
        <begin position="439"/>
        <end position="457"/>
    </location>
</feature>
<dbReference type="PRINTS" id="PR00119">
    <property type="entry name" value="CATATPASE"/>
</dbReference>
<dbReference type="InterPro" id="IPR036412">
    <property type="entry name" value="HAD-like_sf"/>
</dbReference>
<feature type="transmembrane region" description="Helical" evidence="15">
    <location>
        <begin position="226"/>
        <end position="246"/>
    </location>
</feature>
<dbReference type="NCBIfam" id="TIGR01525">
    <property type="entry name" value="ATPase-IB_hvy"/>
    <property type="match status" value="1"/>
</dbReference>
<comment type="similarity">
    <text evidence="2 15">Belongs to the cation transport ATPase (P-type) (TC 3.A.3) family. Type IB subfamily.</text>
</comment>
<dbReference type="Pfam" id="PF00702">
    <property type="entry name" value="Hydrolase"/>
    <property type="match status" value="1"/>
</dbReference>
<keyword evidence="10" id="KW-0460">Magnesium</keyword>
<dbReference type="InterPro" id="IPR036163">
    <property type="entry name" value="HMA_dom_sf"/>
</dbReference>
<protein>
    <submittedName>
        <fullName evidence="17">Heavy metal translocating P-type ATPase</fullName>
    </submittedName>
</protein>
<keyword evidence="3" id="KW-0813">Transport</keyword>
<evidence type="ECO:0000256" key="14">
    <source>
        <dbReference type="ARBA" id="ARBA00023136"/>
    </source>
</evidence>
<evidence type="ECO:0000259" key="16">
    <source>
        <dbReference type="Pfam" id="PF00122"/>
    </source>
</evidence>
<dbReference type="KEGG" id="oho:Oweho_2079"/>
<dbReference type="Gene3D" id="3.30.70.100">
    <property type="match status" value="1"/>
</dbReference>